<evidence type="ECO:0000313" key="2">
    <source>
        <dbReference type="Proteomes" id="UP000822688"/>
    </source>
</evidence>
<dbReference type="AlphaFoldDB" id="A0A8T0HGW3"/>
<name>A0A8T0HGW3_CERPU</name>
<organism evidence="1 2">
    <name type="scientific">Ceratodon purpureus</name>
    <name type="common">Fire moss</name>
    <name type="synonym">Dicranum purpureum</name>
    <dbReference type="NCBI Taxonomy" id="3225"/>
    <lineage>
        <taxon>Eukaryota</taxon>
        <taxon>Viridiplantae</taxon>
        <taxon>Streptophyta</taxon>
        <taxon>Embryophyta</taxon>
        <taxon>Bryophyta</taxon>
        <taxon>Bryophytina</taxon>
        <taxon>Bryopsida</taxon>
        <taxon>Dicranidae</taxon>
        <taxon>Pseudoditrichales</taxon>
        <taxon>Ditrichaceae</taxon>
        <taxon>Ceratodon</taxon>
    </lineage>
</organism>
<reference evidence="1 2" key="1">
    <citation type="submission" date="2020-06" db="EMBL/GenBank/DDBJ databases">
        <title>WGS assembly of Ceratodon purpureus strain R40.</title>
        <authorList>
            <person name="Carey S.B."/>
            <person name="Jenkins J."/>
            <person name="Shu S."/>
            <person name="Lovell J.T."/>
            <person name="Sreedasyam A."/>
            <person name="Maumus F."/>
            <person name="Tiley G.P."/>
            <person name="Fernandez-Pozo N."/>
            <person name="Barry K."/>
            <person name="Chen C."/>
            <person name="Wang M."/>
            <person name="Lipzen A."/>
            <person name="Daum C."/>
            <person name="Saski C.A."/>
            <person name="Payton A.C."/>
            <person name="Mcbreen J.C."/>
            <person name="Conrad R.E."/>
            <person name="Kollar L.M."/>
            <person name="Olsson S."/>
            <person name="Huttunen S."/>
            <person name="Landis J.B."/>
            <person name="Wickett N.J."/>
            <person name="Johnson M.G."/>
            <person name="Rensing S.A."/>
            <person name="Grimwood J."/>
            <person name="Schmutz J."/>
            <person name="Mcdaniel S.F."/>
        </authorList>
    </citation>
    <scope>NUCLEOTIDE SEQUENCE [LARGE SCALE GENOMIC DNA]</scope>
    <source>
        <strain evidence="1 2">R40</strain>
    </source>
</reference>
<dbReference type="EMBL" id="CM026427">
    <property type="protein sequence ID" value="KAG0568312.1"/>
    <property type="molecule type" value="Genomic_DNA"/>
</dbReference>
<proteinExistence type="predicted"/>
<dbReference type="Proteomes" id="UP000822688">
    <property type="component" value="Chromosome 6"/>
</dbReference>
<accession>A0A8T0HGW3</accession>
<gene>
    <name evidence="1" type="ORF">KC19_6G011100</name>
</gene>
<protein>
    <submittedName>
        <fullName evidence="1">Uncharacterized protein</fullName>
    </submittedName>
</protein>
<evidence type="ECO:0000313" key="1">
    <source>
        <dbReference type="EMBL" id="KAG0568312.1"/>
    </source>
</evidence>
<sequence length="111" mass="12523">MEHYTMISSTYDHHIQDVDVELSDLKPQRLEASPEIASFGDGHRCKRFPCPICNQGRSRKIMLQLIPDQVDAVPLLPRGRDDQAAPLVHISFGDGGHTCRRFPCPICQQGR</sequence>
<keyword evidence="2" id="KW-1185">Reference proteome</keyword>
<comment type="caution">
    <text evidence="1">The sequence shown here is derived from an EMBL/GenBank/DDBJ whole genome shotgun (WGS) entry which is preliminary data.</text>
</comment>